<proteinExistence type="predicted"/>
<keyword evidence="2" id="KW-0812">Transmembrane</keyword>
<name>A0A1H4M003_9ACTN</name>
<evidence type="ECO:0000313" key="3">
    <source>
        <dbReference type="EMBL" id="SEB76158.1"/>
    </source>
</evidence>
<sequence>MKVTLFSAGPDGGRVAATSELHRWLQRQPELRGRLVRQSAAAPTPGTMGASGELLTLLLAPGGLTAALAAAVVAWLQNRHGDQTVTITLPDQTQITVSSTKVRGLTAEATGDLAQRVAAAIDGSGRTADGGAERGAPGAGAAPVEVNTHRPVQPAGDGGERA</sequence>
<reference evidence="3 4" key="1">
    <citation type="submission" date="2016-10" db="EMBL/GenBank/DDBJ databases">
        <authorList>
            <person name="de Groot N.N."/>
        </authorList>
    </citation>
    <scope>NUCLEOTIDE SEQUENCE [LARGE SCALE GENOMIC DNA]</scope>
    <source>
        <strain evidence="3 4">DSM 40306</strain>
    </source>
</reference>
<dbReference type="GeneID" id="95509612"/>
<dbReference type="AlphaFoldDB" id="A0A1H4M003"/>
<organism evidence="3 4">
    <name type="scientific">Streptomyces misionensis</name>
    <dbReference type="NCBI Taxonomy" id="67331"/>
    <lineage>
        <taxon>Bacteria</taxon>
        <taxon>Bacillati</taxon>
        <taxon>Actinomycetota</taxon>
        <taxon>Actinomycetes</taxon>
        <taxon>Kitasatosporales</taxon>
        <taxon>Streptomycetaceae</taxon>
        <taxon>Streptomyces</taxon>
    </lineage>
</organism>
<gene>
    <name evidence="3" type="ORF">SAMN04490357_0323</name>
</gene>
<dbReference type="Proteomes" id="UP000182375">
    <property type="component" value="Unassembled WGS sequence"/>
</dbReference>
<evidence type="ECO:0000256" key="1">
    <source>
        <dbReference type="SAM" id="MobiDB-lite"/>
    </source>
</evidence>
<accession>A0A1H4M003</accession>
<dbReference type="Pfam" id="PF19953">
    <property type="entry name" value="EACC1"/>
    <property type="match status" value="1"/>
</dbReference>
<dbReference type="EMBL" id="FNTD01000004">
    <property type="protein sequence ID" value="SEB76158.1"/>
    <property type="molecule type" value="Genomic_DNA"/>
</dbReference>
<dbReference type="InterPro" id="IPR045428">
    <property type="entry name" value="EACC1"/>
</dbReference>
<keyword evidence="2" id="KW-1133">Transmembrane helix</keyword>
<keyword evidence="2" id="KW-0472">Membrane</keyword>
<evidence type="ECO:0000313" key="4">
    <source>
        <dbReference type="Proteomes" id="UP000182375"/>
    </source>
</evidence>
<protein>
    <submittedName>
        <fullName evidence="3">Uncharacterized protein</fullName>
    </submittedName>
</protein>
<feature type="region of interest" description="Disordered" evidence="1">
    <location>
        <begin position="124"/>
        <end position="162"/>
    </location>
</feature>
<dbReference type="STRING" id="67331.SAMN04490357_0323"/>
<dbReference type="RefSeq" id="WP_074990165.1">
    <property type="nucleotide sequence ID" value="NZ_FNTD01000004.1"/>
</dbReference>
<evidence type="ECO:0000256" key="2">
    <source>
        <dbReference type="SAM" id="Phobius"/>
    </source>
</evidence>
<feature type="transmembrane region" description="Helical" evidence="2">
    <location>
        <begin position="54"/>
        <end position="76"/>
    </location>
</feature>